<comment type="caution">
    <text evidence="8">The sequence shown here is derived from an EMBL/GenBank/DDBJ whole genome shotgun (WGS) entry which is preliminary data.</text>
</comment>
<dbReference type="PIRSF" id="PIRSF016578">
    <property type="entry name" value="HsaA"/>
    <property type="match status" value="1"/>
</dbReference>
<dbReference type="PANTHER" id="PTHR43831:SF1">
    <property type="entry name" value="ISOBUTYRYL-COA DEHYDROGENASE, MITOCHONDRIAL"/>
    <property type="match status" value="1"/>
</dbReference>
<evidence type="ECO:0000256" key="3">
    <source>
        <dbReference type="ARBA" id="ARBA00022630"/>
    </source>
</evidence>
<feature type="domain" description="Acyl-CoA dehydrogenase/oxidase N-terminal" evidence="7">
    <location>
        <begin position="27"/>
        <end position="97"/>
    </location>
</feature>
<dbReference type="SUPFAM" id="SSF56645">
    <property type="entry name" value="Acyl-CoA dehydrogenase NM domain-like"/>
    <property type="match status" value="1"/>
</dbReference>
<dbReference type="Pfam" id="PF02771">
    <property type="entry name" value="Acyl-CoA_dh_N"/>
    <property type="match status" value="1"/>
</dbReference>
<dbReference type="Gene3D" id="2.40.110.10">
    <property type="entry name" value="Butyryl-CoA Dehydrogenase, subunit A, domain 2"/>
    <property type="match status" value="1"/>
</dbReference>
<dbReference type="InterPro" id="IPR013786">
    <property type="entry name" value="AcylCoA_DH/ox_N"/>
</dbReference>
<dbReference type="EMBL" id="WNDQ01000018">
    <property type="protein sequence ID" value="KAF1021723.1"/>
    <property type="molecule type" value="Genomic_DNA"/>
</dbReference>
<evidence type="ECO:0000256" key="4">
    <source>
        <dbReference type="ARBA" id="ARBA00022827"/>
    </source>
</evidence>
<dbReference type="InterPro" id="IPR037069">
    <property type="entry name" value="AcylCoA_DH/ox_N_sf"/>
</dbReference>
<dbReference type="Pfam" id="PF02770">
    <property type="entry name" value="Acyl-CoA_dh_M"/>
    <property type="match status" value="1"/>
</dbReference>
<organism evidence="8 9">
    <name type="scientific">Paracidovorax wautersii</name>
    <dbReference type="NCBI Taxonomy" id="1177982"/>
    <lineage>
        <taxon>Bacteria</taxon>
        <taxon>Pseudomonadati</taxon>
        <taxon>Pseudomonadota</taxon>
        <taxon>Betaproteobacteria</taxon>
        <taxon>Burkholderiales</taxon>
        <taxon>Comamonadaceae</taxon>
        <taxon>Paracidovorax</taxon>
    </lineage>
</organism>
<dbReference type="InterPro" id="IPR009075">
    <property type="entry name" value="AcylCo_DH/oxidase_C"/>
</dbReference>
<dbReference type="InterPro" id="IPR006091">
    <property type="entry name" value="Acyl-CoA_Oxase/DH_mid-dom"/>
</dbReference>
<evidence type="ECO:0000256" key="1">
    <source>
        <dbReference type="ARBA" id="ARBA00001974"/>
    </source>
</evidence>
<dbReference type="Proteomes" id="UP000461670">
    <property type="component" value="Unassembled WGS sequence"/>
</dbReference>
<reference evidence="9" key="1">
    <citation type="journal article" date="2020" name="MBio">
        <title>Horizontal gene transfer to a defensive symbiont with a reduced genome amongst a multipartite beetle microbiome.</title>
        <authorList>
            <person name="Waterworth S.C."/>
            <person name="Florez L.V."/>
            <person name="Rees E.R."/>
            <person name="Hertweck C."/>
            <person name="Kaltenpoth M."/>
            <person name="Kwan J.C."/>
        </authorList>
    </citation>
    <scope>NUCLEOTIDE SEQUENCE [LARGE SCALE GENOMIC DNA]</scope>
</reference>
<accession>A0A7V8JQT5</accession>
<sequence length="412" mass="43952">MSVSLLRPPVSPALDPTGDLPATLRALRAEFAARAADFDRTGTFPHANFARLHEHGLLSLAVPAAYGGADAPLATLARVVGEIARGDPSTALVLVMQYIFHNLAARSPGWPVHLRARVFGDAIADGALLNGLRVEPELGTPARGGLPDTVARLTPQGWRISGRKIYSTGSPGLTWLTVWARSDEAVPRVGGWLVHHATPGVRIVENWDHLGMRATGSHEVVFDDVLTPLDHALDIKPIEQHDPRLDTQFAVWNSVLIGTVYDVVAREARDWFAGWLQDRQPANLGAPLASLPRFQEALGRIDALLFANRRLLDAAIAGPTSAADVSLTKYLVTGHAISAVELAVGLTGNPGLSRANPLERHLRNVLCSRVHTPQNDTILVNAGKAALSALATERLAASESMASTPTGAVHVS</sequence>
<dbReference type="InterPro" id="IPR036250">
    <property type="entry name" value="AcylCo_DH-like_C"/>
</dbReference>
<proteinExistence type="inferred from homology"/>
<evidence type="ECO:0000259" key="5">
    <source>
        <dbReference type="Pfam" id="PF00441"/>
    </source>
</evidence>
<dbReference type="AlphaFoldDB" id="A0A7V8JQT5"/>
<name>A0A7V8JQT5_9BURK</name>
<dbReference type="InterPro" id="IPR046373">
    <property type="entry name" value="Acyl-CoA_Oxase/DH_mid-dom_sf"/>
</dbReference>
<dbReference type="Gene3D" id="1.20.140.10">
    <property type="entry name" value="Butyryl-CoA Dehydrogenase, subunit A, domain 3"/>
    <property type="match status" value="1"/>
</dbReference>
<evidence type="ECO:0000313" key="8">
    <source>
        <dbReference type="EMBL" id="KAF1021723.1"/>
    </source>
</evidence>
<evidence type="ECO:0000259" key="6">
    <source>
        <dbReference type="Pfam" id="PF02770"/>
    </source>
</evidence>
<dbReference type="InterPro" id="IPR052547">
    <property type="entry name" value="Mito_Isobutyryl-CoADH"/>
</dbReference>
<comment type="cofactor">
    <cofactor evidence="1">
        <name>FAD</name>
        <dbReference type="ChEBI" id="CHEBI:57692"/>
    </cofactor>
</comment>
<gene>
    <name evidence="8" type="primary">ydbM_2</name>
    <name evidence="8" type="ORF">GAK30_01623</name>
</gene>
<dbReference type="InterPro" id="IPR009100">
    <property type="entry name" value="AcylCoA_DH/oxidase_NM_dom_sf"/>
</dbReference>
<evidence type="ECO:0000313" key="9">
    <source>
        <dbReference type="Proteomes" id="UP000461670"/>
    </source>
</evidence>
<dbReference type="SUPFAM" id="SSF47203">
    <property type="entry name" value="Acyl-CoA dehydrogenase C-terminal domain-like"/>
    <property type="match status" value="1"/>
</dbReference>
<dbReference type="Gene3D" id="1.10.540.10">
    <property type="entry name" value="Acyl-CoA dehydrogenase/oxidase, N-terminal domain"/>
    <property type="match status" value="1"/>
</dbReference>
<dbReference type="GO" id="GO:0016627">
    <property type="term" value="F:oxidoreductase activity, acting on the CH-CH group of donors"/>
    <property type="evidence" value="ECO:0007669"/>
    <property type="project" value="InterPro"/>
</dbReference>
<feature type="domain" description="Acyl-CoA dehydrogenase/oxidase C-terminal" evidence="5">
    <location>
        <begin position="266"/>
        <end position="369"/>
    </location>
</feature>
<comment type="similarity">
    <text evidence="2">Belongs to the acyl-CoA dehydrogenase family.</text>
</comment>
<protein>
    <submittedName>
        <fullName evidence="8">Putative acyl-CoA dehydrogenase YdbM</fullName>
    </submittedName>
</protein>
<dbReference type="PANTHER" id="PTHR43831">
    <property type="entry name" value="ISOBUTYRYL-COA DEHYDROGENASE"/>
    <property type="match status" value="1"/>
</dbReference>
<keyword evidence="4" id="KW-0274">FAD</keyword>
<evidence type="ECO:0000259" key="7">
    <source>
        <dbReference type="Pfam" id="PF02771"/>
    </source>
</evidence>
<evidence type="ECO:0000256" key="2">
    <source>
        <dbReference type="ARBA" id="ARBA00009347"/>
    </source>
</evidence>
<keyword evidence="3" id="KW-0285">Flavoprotein</keyword>
<dbReference type="Pfam" id="PF00441">
    <property type="entry name" value="Acyl-CoA_dh_1"/>
    <property type="match status" value="1"/>
</dbReference>
<feature type="domain" description="Acyl-CoA oxidase/dehydrogenase middle" evidence="6">
    <location>
        <begin position="135"/>
        <end position="225"/>
    </location>
</feature>
<dbReference type="GO" id="GO:0050660">
    <property type="term" value="F:flavin adenine dinucleotide binding"/>
    <property type="evidence" value="ECO:0007669"/>
    <property type="project" value="InterPro"/>
</dbReference>